<sequence length="223" mass="24665">MYNNCELQVYEDATVFSRFLLLLNYILARLINFWAQAPKTSLGDYDLLIVDYDPLLMDGNVAGANGGGHNGTSTLDDSEETSWNCSVHPSVFFLLGTLVLTTCATGMLCAAIMTDHWEEVTWDIDRLDSLANGTIRLQSLLDRVVIRVSTNDLQDRTIAFLVPIHGGIWTLCLSLTDEEIDLLGRVDFPPVPTCVNYLSGASEIAGIKGSGYEPSADWQHRQM</sequence>
<evidence type="ECO:0000313" key="1">
    <source>
        <dbReference type="EMBL" id="KAL1489184.1"/>
    </source>
</evidence>
<comment type="caution">
    <text evidence="1">The sequence shown here is derived from an EMBL/GenBank/DDBJ whole genome shotgun (WGS) entry which is preliminary data.</text>
</comment>
<name>A0ABD1E640_HYPHA</name>
<gene>
    <name evidence="1" type="ORF">ABEB36_014120</name>
</gene>
<organism evidence="1 2">
    <name type="scientific">Hypothenemus hampei</name>
    <name type="common">Coffee berry borer</name>
    <dbReference type="NCBI Taxonomy" id="57062"/>
    <lineage>
        <taxon>Eukaryota</taxon>
        <taxon>Metazoa</taxon>
        <taxon>Ecdysozoa</taxon>
        <taxon>Arthropoda</taxon>
        <taxon>Hexapoda</taxon>
        <taxon>Insecta</taxon>
        <taxon>Pterygota</taxon>
        <taxon>Neoptera</taxon>
        <taxon>Endopterygota</taxon>
        <taxon>Coleoptera</taxon>
        <taxon>Polyphaga</taxon>
        <taxon>Cucujiformia</taxon>
        <taxon>Curculionidae</taxon>
        <taxon>Scolytinae</taxon>
        <taxon>Hypothenemus</taxon>
    </lineage>
</organism>
<dbReference type="Proteomes" id="UP001566132">
    <property type="component" value="Unassembled WGS sequence"/>
</dbReference>
<dbReference type="EMBL" id="JBDJPC010000012">
    <property type="protein sequence ID" value="KAL1489184.1"/>
    <property type="molecule type" value="Genomic_DNA"/>
</dbReference>
<proteinExistence type="predicted"/>
<keyword evidence="2" id="KW-1185">Reference proteome</keyword>
<protein>
    <submittedName>
        <fullName evidence="1">Uncharacterized protein</fullName>
    </submittedName>
</protein>
<accession>A0ABD1E640</accession>
<evidence type="ECO:0000313" key="2">
    <source>
        <dbReference type="Proteomes" id="UP001566132"/>
    </source>
</evidence>
<dbReference type="AlphaFoldDB" id="A0ABD1E640"/>
<reference evidence="1 2" key="1">
    <citation type="submission" date="2024-05" db="EMBL/GenBank/DDBJ databases">
        <title>Genetic variation in Jamaican populations of the coffee berry borer (Hypothenemus hampei).</title>
        <authorList>
            <person name="Errbii M."/>
            <person name="Myrie A."/>
        </authorList>
    </citation>
    <scope>NUCLEOTIDE SEQUENCE [LARGE SCALE GENOMIC DNA]</scope>
    <source>
        <strain evidence="1">JA-Hopewell-2020-01-JO</strain>
        <tissue evidence="1">Whole body</tissue>
    </source>
</reference>